<proteinExistence type="predicted"/>
<keyword evidence="1" id="KW-0472">Membrane</keyword>
<dbReference type="AlphaFoldDB" id="A0A7J7RRZ4"/>
<keyword evidence="3" id="KW-1185">Reference proteome</keyword>
<evidence type="ECO:0000313" key="2">
    <source>
        <dbReference type="EMBL" id="KAF6278889.1"/>
    </source>
</evidence>
<organism evidence="2 3">
    <name type="scientific">Myotis myotis</name>
    <name type="common">Greater mouse-eared bat</name>
    <name type="synonym">Vespertilio myotis</name>
    <dbReference type="NCBI Taxonomy" id="51298"/>
    <lineage>
        <taxon>Eukaryota</taxon>
        <taxon>Metazoa</taxon>
        <taxon>Chordata</taxon>
        <taxon>Craniata</taxon>
        <taxon>Vertebrata</taxon>
        <taxon>Euteleostomi</taxon>
        <taxon>Mammalia</taxon>
        <taxon>Eutheria</taxon>
        <taxon>Laurasiatheria</taxon>
        <taxon>Chiroptera</taxon>
        <taxon>Yangochiroptera</taxon>
        <taxon>Vespertilionidae</taxon>
        <taxon>Myotis</taxon>
    </lineage>
</organism>
<feature type="transmembrane region" description="Helical" evidence="1">
    <location>
        <begin position="91"/>
        <end position="109"/>
    </location>
</feature>
<evidence type="ECO:0000256" key="1">
    <source>
        <dbReference type="SAM" id="Phobius"/>
    </source>
</evidence>
<protein>
    <submittedName>
        <fullName evidence="2">Uncharacterized protein</fullName>
    </submittedName>
</protein>
<comment type="caution">
    <text evidence="2">The sequence shown here is derived from an EMBL/GenBank/DDBJ whole genome shotgun (WGS) entry which is preliminary data.</text>
</comment>
<dbReference type="Proteomes" id="UP000527355">
    <property type="component" value="Unassembled WGS sequence"/>
</dbReference>
<accession>A0A7J7RRZ4</accession>
<reference evidence="2 3" key="1">
    <citation type="journal article" date="2020" name="Nature">
        <title>Six reference-quality genomes reveal evolution of bat adaptations.</title>
        <authorList>
            <person name="Jebb D."/>
            <person name="Huang Z."/>
            <person name="Pippel M."/>
            <person name="Hughes G.M."/>
            <person name="Lavrichenko K."/>
            <person name="Devanna P."/>
            <person name="Winkler S."/>
            <person name="Jermiin L.S."/>
            <person name="Skirmuntt E.C."/>
            <person name="Katzourakis A."/>
            <person name="Burkitt-Gray L."/>
            <person name="Ray D.A."/>
            <person name="Sullivan K.A.M."/>
            <person name="Roscito J.G."/>
            <person name="Kirilenko B.M."/>
            <person name="Davalos L.M."/>
            <person name="Corthals A.P."/>
            <person name="Power M.L."/>
            <person name="Jones G."/>
            <person name="Ransome R.D."/>
            <person name="Dechmann D.K.N."/>
            <person name="Locatelli A.G."/>
            <person name="Puechmaille S.J."/>
            <person name="Fedrigo O."/>
            <person name="Jarvis E.D."/>
            <person name="Hiller M."/>
            <person name="Vernes S.C."/>
            <person name="Myers E.W."/>
            <person name="Teeling E.C."/>
        </authorList>
    </citation>
    <scope>NUCLEOTIDE SEQUENCE [LARGE SCALE GENOMIC DNA]</scope>
    <source>
        <strain evidence="2">MMyoMyo1</strain>
        <tissue evidence="2">Flight muscle</tissue>
    </source>
</reference>
<dbReference type="EMBL" id="JABWUV010000023">
    <property type="protein sequence ID" value="KAF6278889.1"/>
    <property type="molecule type" value="Genomic_DNA"/>
</dbReference>
<gene>
    <name evidence="2" type="ORF">mMyoMyo1_010220</name>
</gene>
<evidence type="ECO:0000313" key="3">
    <source>
        <dbReference type="Proteomes" id="UP000527355"/>
    </source>
</evidence>
<name>A0A7J7RRZ4_MYOMY</name>
<sequence length="220" mass="24381">MLILPILAPMASSLTFPSPPAWEGASRLTLPFLPTPPRPPCPWHHPRCPSKGPFLPPALQGPLLDTPFPLISGTTRSCGFSPPFPMPLWPLFMYLFIYVFMIYLLTPLTEKGAEVDLTMIPLSPPCPQHRRPPSPYLPAPPSATCAPLWVRPPHVPAAQPLPGPRPGLHIPVGHSPCLLWQRHERNTGSQVGYLCLPFLHGPSFFSSKTREPLNHPVRRH</sequence>
<keyword evidence="1" id="KW-1133">Transmembrane helix</keyword>
<keyword evidence="1" id="KW-0812">Transmembrane</keyword>